<dbReference type="SUPFAM" id="SSF143011">
    <property type="entry name" value="RelE-like"/>
    <property type="match status" value="1"/>
</dbReference>
<dbReference type="PANTHER" id="PTHR40266">
    <property type="entry name" value="TOXIN HIGB-1"/>
    <property type="match status" value="1"/>
</dbReference>
<dbReference type="InterPro" id="IPR035093">
    <property type="entry name" value="RelE/ParE_toxin_dom_sf"/>
</dbReference>
<evidence type="ECO:0000313" key="1">
    <source>
        <dbReference type="EMBL" id="HJG32072.1"/>
    </source>
</evidence>
<dbReference type="Pfam" id="PF05015">
    <property type="entry name" value="HigB-like_toxin"/>
    <property type="match status" value="1"/>
</dbReference>
<reference evidence="1" key="2">
    <citation type="submission" date="2021-09" db="EMBL/GenBank/DDBJ databases">
        <authorList>
            <person name="Gilroy R."/>
        </authorList>
    </citation>
    <scope>NUCLEOTIDE SEQUENCE</scope>
    <source>
        <strain evidence="1">ChiGjej2B2-7701</strain>
    </source>
</reference>
<dbReference type="PANTHER" id="PTHR40266:SF2">
    <property type="entry name" value="TOXIN HIGB-1"/>
    <property type="match status" value="1"/>
</dbReference>
<comment type="caution">
    <text evidence="1">The sequence shown here is derived from an EMBL/GenBank/DDBJ whole genome shotgun (WGS) entry which is preliminary data.</text>
</comment>
<protein>
    <submittedName>
        <fullName evidence="1">Type II toxin-antitoxin system RelE/ParE family toxin</fullName>
    </submittedName>
</protein>
<dbReference type="EMBL" id="DYVF01000072">
    <property type="protein sequence ID" value="HJG32072.1"/>
    <property type="molecule type" value="Genomic_DNA"/>
</dbReference>
<reference evidence="1" key="1">
    <citation type="journal article" date="2021" name="PeerJ">
        <title>Extensive microbial diversity within the chicken gut microbiome revealed by metagenomics and culture.</title>
        <authorList>
            <person name="Gilroy R."/>
            <person name="Ravi A."/>
            <person name="Getino M."/>
            <person name="Pursley I."/>
            <person name="Horton D.L."/>
            <person name="Alikhan N.F."/>
            <person name="Baker D."/>
            <person name="Gharbi K."/>
            <person name="Hall N."/>
            <person name="Watson M."/>
            <person name="Adriaenssens E.M."/>
            <person name="Foster-Nyarko E."/>
            <person name="Jarju S."/>
            <person name="Secka A."/>
            <person name="Antonio M."/>
            <person name="Oren A."/>
            <person name="Chaudhuri R.R."/>
            <person name="La Ragione R."/>
            <person name="Hildebrand F."/>
            <person name="Pallen M.J."/>
        </authorList>
    </citation>
    <scope>NUCLEOTIDE SEQUENCE</scope>
    <source>
        <strain evidence="1">ChiGjej2B2-7701</strain>
    </source>
</reference>
<accession>A0A921IS30</accession>
<sequence length="93" mass="11270">MRFKDRDLERFWNDPAYPPQRVPSDVRRALYRKLQMLDAACDLRDLRVPPGNRLELLRGNRAGRYSIRVNDRWRLCFVWAGDEAREVEFCDYH</sequence>
<dbReference type="AlphaFoldDB" id="A0A921IS30"/>
<name>A0A921IS30_9ACTN</name>
<dbReference type="Proteomes" id="UP000746751">
    <property type="component" value="Unassembled WGS sequence"/>
</dbReference>
<dbReference type="InterPro" id="IPR007711">
    <property type="entry name" value="HigB-1"/>
</dbReference>
<organism evidence="1 2">
    <name type="scientific">Collinsella ihumii</name>
    <dbReference type="NCBI Taxonomy" id="1720204"/>
    <lineage>
        <taxon>Bacteria</taxon>
        <taxon>Bacillati</taxon>
        <taxon>Actinomycetota</taxon>
        <taxon>Coriobacteriia</taxon>
        <taxon>Coriobacteriales</taxon>
        <taxon>Coriobacteriaceae</taxon>
        <taxon>Collinsella</taxon>
    </lineage>
</organism>
<dbReference type="Gene3D" id="3.30.2310.20">
    <property type="entry name" value="RelE-like"/>
    <property type="match status" value="1"/>
</dbReference>
<proteinExistence type="predicted"/>
<gene>
    <name evidence="1" type="ORF">K8U80_11875</name>
</gene>
<evidence type="ECO:0000313" key="2">
    <source>
        <dbReference type="Proteomes" id="UP000746751"/>
    </source>
</evidence>